<keyword evidence="4 5" id="KW-0012">Acyltransferase</keyword>
<dbReference type="PANTHER" id="PTHR43300:SF11">
    <property type="entry name" value="ACETYLTRANSFERASE RV3034C-RELATED"/>
    <property type="match status" value="1"/>
</dbReference>
<dbReference type="RefSeq" id="WP_268079497.1">
    <property type="nucleotide sequence ID" value="NZ_CP106885.1"/>
</dbReference>
<gene>
    <name evidence="5" type="ORF">P8T11_25215</name>
</gene>
<keyword evidence="2 5" id="KW-0808">Transferase</keyword>
<dbReference type="EC" id="2.3.1.-" evidence="5"/>
<dbReference type="InterPro" id="IPR001451">
    <property type="entry name" value="Hexapep"/>
</dbReference>
<dbReference type="Pfam" id="PF00132">
    <property type="entry name" value="Hexapep"/>
    <property type="match status" value="1"/>
</dbReference>
<keyword evidence="6" id="KW-1185">Reference proteome</keyword>
<dbReference type="SUPFAM" id="SSF51161">
    <property type="entry name" value="Trimeric LpxA-like enzymes"/>
    <property type="match status" value="1"/>
</dbReference>
<dbReference type="InterPro" id="IPR050179">
    <property type="entry name" value="Trans_hexapeptide_repeat"/>
</dbReference>
<sequence length="215" mass="23761">MKSQKFVEMGLTALEGYVPSKFRFEQGVNLGKCEILPGAAFGFQSYMNSGFVRSAVIVGRYCSIGRNVTIGSGVHDLNALSTSPFFKNNSNGPILKLADPVRRIRVLIGHDVWIGDNAYIMSGVTVGDGAVIAAGAVVTHDVQPYSIVLGSPAKHFRWRFEDEVVRSRLSALRWHEFDPELLQHLDIGQIHTALAEMESWPESARTHKALNYRST</sequence>
<dbReference type="Gene3D" id="2.160.10.10">
    <property type="entry name" value="Hexapeptide repeat proteins"/>
    <property type="match status" value="1"/>
</dbReference>
<dbReference type="EMBL" id="CP121261">
    <property type="protein sequence ID" value="WFP07573.1"/>
    <property type="molecule type" value="Genomic_DNA"/>
</dbReference>
<evidence type="ECO:0000313" key="6">
    <source>
        <dbReference type="Proteomes" id="UP001214170"/>
    </source>
</evidence>
<keyword evidence="3" id="KW-0677">Repeat</keyword>
<dbReference type="CDD" id="cd03349">
    <property type="entry name" value="LbH_XAT"/>
    <property type="match status" value="1"/>
</dbReference>
<evidence type="ECO:0000313" key="5">
    <source>
        <dbReference type="EMBL" id="WFP07573.1"/>
    </source>
</evidence>
<dbReference type="InterPro" id="IPR011004">
    <property type="entry name" value="Trimer_LpxA-like_sf"/>
</dbReference>
<dbReference type="GO" id="GO:0016746">
    <property type="term" value="F:acyltransferase activity"/>
    <property type="evidence" value="ECO:0007669"/>
    <property type="project" value="UniProtKB-KW"/>
</dbReference>
<dbReference type="PANTHER" id="PTHR43300">
    <property type="entry name" value="ACETYLTRANSFERASE"/>
    <property type="match status" value="1"/>
</dbReference>
<reference evidence="5 6" key="1">
    <citation type="submission" date="2023-03" db="EMBL/GenBank/DDBJ databases">
        <title>Achromobacter spanius LIG8.</title>
        <authorList>
            <person name="Shrestha S."/>
        </authorList>
    </citation>
    <scope>NUCLEOTIDE SEQUENCE [LARGE SCALE GENOMIC DNA]</scope>
    <source>
        <strain evidence="5 6">LIG8</strain>
    </source>
</reference>
<comment type="similarity">
    <text evidence="1">Belongs to the transferase hexapeptide repeat family.</text>
</comment>
<evidence type="ECO:0000256" key="1">
    <source>
        <dbReference type="ARBA" id="ARBA00007274"/>
    </source>
</evidence>
<accession>A0ABY8GRV3</accession>
<dbReference type="InterPro" id="IPR018357">
    <property type="entry name" value="Hexapep_transf_CS"/>
</dbReference>
<proteinExistence type="inferred from homology"/>
<evidence type="ECO:0000256" key="2">
    <source>
        <dbReference type="ARBA" id="ARBA00022679"/>
    </source>
</evidence>
<dbReference type="PROSITE" id="PS00101">
    <property type="entry name" value="HEXAPEP_TRANSFERASES"/>
    <property type="match status" value="1"/>
</dbReference>
<organism evidence="5 6">
    <name type="scientific">Achromobacter spanius</name>
    <dbReference type="NCBI Taxonomy" id="217203"/>
    <lineage>
        <taxon>Bacteria</taxon>
        <taxon>Pseudomonadati</taxon>
        <taxon>Pseudomonadota</taxon>
        <taxon>Betaproteobacteria</taxon>
        <taxon>Burkholderiales</taxon>
        <taxon>Alcaligenaceae</taxon>
        <taxon>Achromobacter</taxon>
    </lineage>
</organism>
<evidence type="ECO:0000256" key="4">
    <source>
        <dbReference type="ARBA" id="ARBA00023315"/>
    </source>
</evidence>
<evidence type="ECO:0000256" key="3">
    <source>
        <dbReference type="ARBA" id="ARBA00022737"/>
    </source>
</evidence>
<dbReference type="Proteomes" id="UP001214170">
    <property type="component" value="Chromosome"/>
</dbReference>
<protein>
    <submittedName>
        <fullName evidence="5">CatB-related O-acetyltransferase</fullName>
        <ecNumber evidence="5">2.3.1.-</ecNumber>
    </submittedName>
</protein>
<name>A0ABY8GRV3_9BURK</name>